<name>A0A7V8B3Y4_9HYPH</name>
<dbReference type="InterPro" id="IPR002060">
    <property type="entry name" value="Squ/phyt_synthse"/>
</dbReference>
<dbReference type="Gene3D" id="1.10.600.10">
    <property type="entry name" value="Farnesyl Diphosphate Synthase"/>
    <property type="match status" value="1"/>
</dbReference>
<organism evidence="1 2">
    <name type="scientific">Brucella tritici</name>
    <dbReference type="NCBI Taxonomy" id="94626"/>
    <lineage>
        <taxon>Bacteria</taxon>
        <taxon>Pseudomonadati</taxon>
        <taxon>Pseudomonadota</taxon>
        <taxon>Alphaproteobacteria</taxon>
        <taxon>Hyphomicrobiales</taxon>
        <taxon>Brucellaceae</taxon>
        <taxon>Brucella/Ochrobactrum group</taxon>
        <taxon>Brucella</taxon>
    </lineage>
</organism>
<dbReference type="Proteomes" id="UP000460650">
    <property type="component" value="Unassembled WGS sequence"/>
</dbReference>
<proteinExistence type="predicted"/>
<dbReference type="PANTHER" id="PTHR31480">
    <property type="entry name" value="BIFUNCTIONAL LYCOPENE CYCLASE/PHYTOENE SYNTHASE"/>
    <property type="match status" value="1"/>
</dbReference>
<dbReference type="AlphaFoldDB" id="A0A7V8B3Y4"/>
<reference evidence="1 2" key="1">
    <citation type="submission" date="2019-09" db="EMBL/GenBank/DDBJ databases">
        <title>Taxonomic organization of the family Brucellaceae based on a phylogenomic approach.</title>
        <authorList>
            <person name="Leclercq S."/>
            <person name="Cloeckaert A."/>
            <person name="Zygmunt M.S."/>
        </authorList>
    </citation>
    <scope>NUCLEOTIDE SEQUENCE [LARGE SCALE GENOMIC DNA]</scope>
    <source>
        <strain evidence="1 2">TA93</strain>
    </source>
</reference>
<dbReference type="InterPro" id="IPR008949">
    <property type="entry name" value="Isoprenoid_synthase_dom_sf"/>
</dbReference>
<accession>A0A7V8B3Y4</accession>
<dbReference type="GO" id="GO:0016765">
    <property type="term" value="F:transferase activity, transferring alkyl or aryl (other than methyl) groups"/>
    <property type="evidence" value="ECO:0007669"/>
    <property type="project" value="UniProtKB-ARBA"/>
</dbReference>
<evidence type="ECO:0000313" key="1">
    <source>
        <dbReference type="EMBL" id="KAB2658950.1"/>
    </source>
</evidence>
<dbReference type="Pfam" id="PF00494">
    <property type="entry name" value="SQS_PSY"/>
    <property type="match status" value="1"/>
</dbReference>
<gene>
    <name evidence="1" type="ORF">F9K94_01765</name>
</gene>
<protein>
    <submittedName>
        <fullName evidence="1">Phytoene/squalene synthase family protein</fullName>
    </submittedName>
</protein>
<dbReference type="SUPFAM" id="SSF48576">
    <property type="entry name" value="Terpenoid synthases"/>
    <property type="match status" value="1"/>
</dbReference>
<comment type="caution">
    <text evidence="1">The sequence shown here is derived from an EMBL/GenBank/DDBJ whole genome shotgun (WGS) entry which is preliminary data.</text>
</comment>
<dbReference type="RefSeq" id="WP_151643302.1">
    <property type="nucleotide sequence ID" value="NZ_WBVY01000001.1"/>
</dbReference>
<dbReference type="EMBL" id="WBVY01000001">
    <property type="protein sequence ID" value="KAB2658950.1"/>
    <property type="molecule type" value="Genomic_DNA"/>
</dbReference>
<evidence type="ECO:0000313" key="2">
    <source>
        <dbReference type="Proteomes" id="UP000460650"/>
    </source>
</evidence>
<sequence length="277" mass="30746">MNENEAHCLALLREADRDRYLSVLYAPEDRRGGLAALYAFNAEVARIRDLVHEPLPGEVRLQWWRDLINGEARGSAEAHPVAAALIGTIEKYELPQTAFDNYCEARIFDLYDDPMPSCNDLEGYCGETASAIIQLAGFILDRDAAQAQTETTGHAGVAQAVTGLLRLMPIHRRRGQLYVPADMLQAVGVTRETFIAGEDKAAVERVISIMLAFAREHLAIFEKNKSQLPKSLVPAFLPLALVPAYLRAIERLGAQAAEKVADISAIRKQWLMFRANF</sequence>